<dbReference type="RefSeq" id="WP_002845666.1">
    <property type="nucleotide sequence ID" value="NZ_FOVA01000002.1"/>
</dbReference>
<proteinExistence type="predicted"/>
<reference evidence="3 4" key="1">
    <citation type="submission" date="2018-06" db="EMBL/GenBank/DDBJ databases">
        <authorList>
            <consortium name="Pathogen Informatics"/>
            <person name="Doyle S."/>
        </authorList>
    </citation>
    <scope>NUCLEOTIDE SEQUENCE [LARGE SCALE GENOMIC DNA]</scope>
    <source>
        <strain evidence="3 4">NCTC11460</strain>
    </source>
</reference>
<feature type="domain" description="HTH cro/C1-type" evidence="2">
    <location>
        <begin position="13"/>
        <end position="59"/>
    </location>
</feature>
<dbReference type="GO" id="GO:0003677">
    <property type="term" value="F:DNA binding"/>
    <property type="evidence" value="ECO:0007669"/>
    <property type="project" value="InterPro"/>
</dbReference>
<dbReference type="Pfam" id="PF01381">
    <property type="entry name" value="HTH_3"/>
    <property type="match status" value="1"/>
</dbReference>
<evidence type="ECO:0000256" key="1">
    <source>
        <dbReference type="SAM" id="MobiDB-lite"/>
    </source>
</evidence>
<dbReference type="SUPFAM" id="SSF47413">
    <property type="entry name" value="lambda repressor-like DNA-binding domains"/>
    <property type="match status" value="1"/>
</dbReference>
<dbReference type="InterPro" id="IPR001387">
    <property type="entry name" value="Cro/C1-type_HTH"/>
</dbReference>
<dbReference type="Proteomes" id="UP000255101">
    <property type="component" value="Unassembled WGS sequence"/>
</dbReference>
<gene>
    <name evidence="3" type="ORF">NCTC11460_00923</name>
</gene>
<organism evidence="3 4">
    <name type="scientific">Peptostreptococcus anaerobius</name>
    <dbReference type="NCBI Taxonomy" id="1261"/>
    <lineage>
        <taxon>Bacteria</taxon>
        <taxon>Bacillati</taxon>
        <taxon>Bacillota</taxon>
        <taxon>Clostridia</taxon>
        <taxon>Peptostreptococcales</taxon>
        <taxon>Peptostreptococcaceae</taxon>
        <taxon>Peptostreptococcus</taxon>
    </lineage>
</organism>
<dbReference type="CDD" id="cd00093">
    <property type="entry name" value="HTH_XRE"/>
    <property type="match status" value="1"/>
</dbReference>
<dbReference type="PROSITE" id="PS50943">
    <property type="entry name" value="HTH_CROC1"/>
    <property type="match status" value="1"/>
</dbReference>
<dbReference type="Gene3D" id="1.10.260.40">
    <property type="entry name" value="lambda repressor-like DNA-binding domains"/>
    <property type="match status" value="1"/>
</dbReference>
<feature type="region of interest" description="Disordered" evidence="1">
    <location>
        <begin position="56"/>
        <end position="80"/>
    </location>
</feature>
<accession>A0A379CGY5</accession>
<dbReference type="InterPro" id="IPR010982">
    <property type="entry name" value="Lambda_DNA-bd_dom_sf"/>
</dbReference>
<dbReference type="EMBL" id="UGTB01000004">
    <property type="protein sequence ID" value="SUB61006.1"/>
    <property type="molecule type" value="Genomic_DNA"/>
</dbReference>
<evidence type="ECO:0000259" key="2">
    <source>
        <dbReference type="PROSITE" id="PS50943"/>
    </source>
</evidence>
<dbReference type="SMART" id="SM00530">
    <property type="entry name" value="HTH_XRE"/>
    <property type="match status" value="1"/>
</dbReference>
<evidence type="ECO:0000313" key="4">
    <source>
        <dbReference type="Proteomes" id="UP000255101"/>
    </source>
</evidence>
<sequence>MNQFEKKEVGQKIRAIREANKMSHGDFAKAFGVNVKLVREWEKGVNLPNPKKLDKILNFKPNKKPASKPQEKKKTASNPIGKKKVHIVTEKQMEAIRQEQSELAFARVFSVMLSLPILALAEEGYGKKRLNRFIDRTLLLLREVEQGRMNIWEVNQEIKEKYGIDISVSDDLQIERKGEKEVFA</sequence>
<dbReference type="AlphaFoldDB" id="A0A379CGY5"/>
<evidence type="ECO:0000313" key="3">
    <source>
        <dbReference type="EMBL" id="SUB61006.1"/>
    </source>
</evidence>
<name>A0A379CGY5_9FIRM</name>
<protein>
    <submittedName>
        <fullName evidence="3">Helix-turn-helix</fullName>
    </submittedName>
</protein>